<keyword evidence="4" id="KW-1185">Reference proteome</keyword>
<keyword evidence="2" id="KW-0472">Membrane</keyword>
<feature type="region of interest" description="Disordered" evidence="1">
    <location>
        <begin position="158"/>
        <end position="177"/>
    </location>
</feature>
<feature type="compositionally biased region" description="Basic and acidic residues" evidence="1">
    <location>
        <begin position="1"/>
        <end position="11"/>
    </location>
</feature>
<feature type="region of interest" description="Disordered" evidence="1">
    <location>
        <begin position="1"/>
        <end position="42"/>
    </location>
</feature>
<proteinExistence type="predicted"/>
<dbReference type="EMBL" id="ML119774">
    <property type="protein sequence ID" value="RPA74995.1"/>
    <property type="molecule type" value="Genomic_DNA"/>
</dbReference>
<sequence length="264" mass="29019">MVDGRRGSRSKDNRRRRNQIKKAERLGLDSRREGPASAPVSATAVRHPGLNLDQIRSAQFDAINKINQGVATLNALDAGQLVIEGQQALLSRESVTQGKLIEAYKLALLIDFGARQPPQGHLALLKEVEATNFLVAIVVIVLIFITLPSNNILQAEDKQEPVKPTTPKIPTQSPEVPLSPGHWPVVLYQSTPEEIEGSDHNTPVRQICAPPSPQYSFSHRIVSTEVIRAAALLQTKDVNNVYSLHSKSKAILETIQNPRSRTGY</sequence>
<evidence type="ECO:0000256" key="2">
    <source>
        <dbReference type="SAM" id="Phobius"/>
    </source>
</evidence>
<accession>A0A3N4HMD8</accession>
<evidence type="ECO:0000256" key="1">
    <source>
        <dbReference type="SAM" id="MobiDB-lite"/>
    </source>
</evidence>
<evidence type="ECO:0000313" key="3">
    <source>
        <dbReference type="EMBL" id="RPA74995.1"/>
    </source>
</evidence>
<name>A0A3N4HMD8_ASCIM</name>
<dbReference type="Proteomes" id="UP000275078">
    <property type="component" value="Unassembled WGS sequence"/>
</dbReference>
<gene>
    <name evidence="3" type="ORF">BJ508DRAFT_332515</name>
</gene>
<reference evidence="3 4" key="1">
    <citation type="journal article" date="2018" name="Nat. Ecol. Evol.">
        <title>Pezizomycetes genomes reveal the molecular basis of ectomycorrhizal truffle lifestyle.</title>
        <authorList>
            <person name="Murat C."/>
            <person name="Payen T."/>
            <person name="Noel B."/>
            <person name="Kuo A."/>
            <person name="Morin E."/>
            <person name="Chen J."/>
            <person name="Kohler A."/>
            <person name="Krizsan K."/>
            <person name="Balestrini R."/>
            <person name="Da Silva C."/>
            <person name="Montanini B."/>
            <person name="Hainaut M."/>
            <person name="Levati E."/>
            <person name="Barry K.W."/>
            <person name="Belfiori B."/>
            <person name="Cichocki N."/>
            <person name="Clum A."/>
            <person name="Dockter R.B."/>
            <person name="Fauchery L."/>
            <person name="Guy J."/>
            <person name="Iotti M."/>
            <person name="Le Tacon F."/>
            <person name="Lindquist E.A."/>
            <person name="Lipzen A."/>
            <person name="Malagnac F."/>
            <person name="Mello A."/>
            <person name="Molinier V."/>
            <person name="Miyauchi S."/>
            <person name="Poulain J."/>
            <person name="Riccioni C."/>
            <person name="Rubini A."/>
            <person name="Sitrit Y."/>
            <person name="Splivallo R."/>
            <person name="Traeger S."/>
            <person name="Wang M."/>
            <person name="Zifcakova L."/>
            <person name="Wipf D."/>
            <person name="Zambonelli A."/>
            <person name="Paolocci F."/>
            <person name="Nowrousian M."/>
            <person name="Ottonello S."/>
            <person name="Baldrian P."/>
            <person name="Spatafora J.W."/>
            <person name="Henrissat B."/>
            <person name="Nagy L.G."/>
            <person name="Aury J.M."/>
            <person name="Wincker P."/>
            <person name="Grigoriev I.V."/>
            <person name="Bonfante P."/>
            <person name="Martin F.M."/>
        </authorList>
    </citation>
    <scope>NUCLEOTIDE SEQUENCE [LARGE SCALE GENOMIC DNA]</scope>
    <source>
        <strain evidence="3 4">RN42</strain>
    </source>
</reference>
<feature type="compositionally biased region" description="Basic and acidic residues" evidence="1">
    <location>
        <begin position="21"/>
        <end position="34"/>
    </location>
</feature>
<keyword evidence="2" id="KW-0812">Transmembrane</keyword>
<feature type="transmembrane region" description="Helical" evidence="2">
    <location>
        <begin position="130"/>
        <end position="147"/>
    </location>
</feature>
<dbReference type="AlphaFoldDB" id="A0A3N4HMD8"/>
<evidence type="ECO:0000313" key="4">
    <source>
        <dbReference type="Proteomes" id="UP000275078"/>
    </source>
</evidence>
<organism evidence="3 4">
    <name type="scientific">Ascobolus immersus RN42</name>
    <dbReference type="NCBI Taxonomy" id="1160509"/>
    <lineage>
        <taxon>Eukaryota</taxon>
        <taxon>Fungi</taxon>
        <taxon>Dikarya</taxon>
        <taxon>Ascomycota</taxon>
        <taxon>Pezizomycotina</taxon>
        <taxon>Pezizomycetes</taxon>
        <taxon>Pezizales</taxon>
        <taxon>Ascobolaceae</taxon>
        <taxon>Ascobolus</taxon>
    </lineage>
</organism>
<keyword evidence="2" id="KW-1133">Transmembrane helix</keyword>
<protein>
    <submittedName>
        <fullName evidence="3">Uncharacterized protein</fullName>
    </submittedName>
</protein>